<dbReference type="Proteomes" id="UP000641152">
    <property type="component" value="Unassembled WGS sequence"/>
</dbReference>
<name>A0ABR9D8H9_9GAMM</name>
<dbReference type="Pfam" id="PF13559">
    <property type="entry name" value="DUF4129"/>
    <property type="match status" value="1"/>
</dbReference>
<organism evidence="4 5">
    <name type="scientific">Methylomonas fluvii</name>
    <dbReference type="NCBI Taxonomy" id="1854564"/>
    <lineage>
        <taxon>Bacteria</taxon>
        <taxon>Pseudomonadati</taxon>
        <taxon>Pseudomonadota</taxon>
        <taxon>Gammaproteobacteria</taxon>
        <taxon>Methylococcales</taxon>
        <taxon>Methylococcaceae</taxon>
        <taxon>Methylomonas</taxon>
    </lineage>
</organism>
<dbReference type="RefSeq" id="WP_192392290.1">
    <property type="nucleotide sequence ID" value="NZ_CAJHIU010000001.1"/>
</dbReference>
<evidence type="ECO:0000313" key="4">
    <source>
        <dbReference type="EMBL" id="MBD9359400.1"/>
    </source>
</evidence>
<protein>
    <submittedName>
        <fullName evidence="4">DUF4129 domain-containing protein</fullName>
    </submittedName>
</protein>
<gene>
    <name evidence="4" type="ORF">EBB_02320</name>
</gene>
<feature type="transmembrane region" description="Helical" evidence="1">
    <location>
        <begin position="148"/>
        <end position="166"/>
    </location>
</feature>
<feature type="chain" id="PRO_5045361631" evidence="2">
    <location>
        <begin position="18"/>
        <end position="293"/>
    </location>
</feature>
<keyword evidence="1" id="KW-0472">Membrane</keyword>
<dbReference type="EMBL" id="JACXST010000001">
    <property type="protein sequence ID" value="MBD9359400.1"/>
    <property type="molecule type" value="Genomic_DNA"/>
</dbReference>
<evidence type="ECO:0000313" key="5">
    <source>
        <dbReference type="Proteomes" id="UP000641152"/>
    </source>
</evidence>
<feature type="domain" description="Protein-glutamine gamma-glutamyltransferase-like C-terminal" evidence="3">
    <location>
        <begin position="217"/>
        <end position="278"/>
    </location>
</feature>
<keyword evidence="1" id="KW-1133">Transmembrane helix</keyword>
<sequence length="293" mass="32324">MRFAALLLLCLAGSSQAQDSSLQTCLNLARQQTGQQLNIKKDCPALFKELANQGLLTSLDPPLTADVSATQLALLADSLGNSGTIRQEGLTLLLAEILIAPTDDSQADWWQTILKWLDSLKPADHEDQYQWLQRWLAALKPSQQAAEIIIYVSIALLLALSTWLVISELYQAGVFRKFSGKRQPVSPADKITETQSSASHPAIKALTPQEQIGALLAQLINALVQRQLLPADPSLTHRQLVSHFQQQARQPDSAFPRLVRQSEPLLYGHRPVDADLVGNYRREVQALLGKSRS</sequence>
<keyword evidence="5" id="KW-1185">Reference proteome</keyword>
<evidence type="ECO:0000259" key="3">
    <source>
        <dbReference type="Pfam" id="PF13559"/>
    </source>
</evidence>
<accession>A0ABR9D8H9</accession>
<feature type="signal peptide" evidence="2">
    <location>
        <begin position="1"/>
        <end position="17"/>
    </location>
</feature>
<keyword evidence="2" id="KW-0732">Signal</keyword>
<proteinExistence type="predicted"/>
<evidence type="ECO:0000256" key="2">
    <source>
        <dbReference type="SAM" id="SignalP"/>
    </source>
</evidence>
<keyword evidence="1" id="KW-0812">Transmembrane</keyword>
<evidence type="ECO:0000256" key="1">
    <source>
        <dbReference type="SAM" id="Phobius"/>
    </source>
</evidence>
<comment type="caution">
    <text evidence="4">The sequence shown here is derived from an EMBL/GenBank/DDBJ whole genome shotgun (WGS) entry which is preliminary data.</text>
</comment>
<reference evidence="4 5" key="1">
    <citation type="submission" date="2020-09" db="EMBL/GenBank/DDBJ databases">
        <title>Methylomonas albis sp. nov. and Methylomonas fluvii sp. nov.: Two cold-adapted methanotrophs from the River Elbe and an amended description of Methylovulum psychrotolerans strain Eb1.</title>
        <authorList>
            <person name="Bussmann I.K."/>
            <person name="Klings K.-W."/>
            <person name="Warnstedt J."/>
            <person name="Hoppert M."/>
            <person name="Saborowski A."/>
            <person name="Horn F."/>
            <person name="Liebner S."/>
        </authorList>
    </citation>
    <scope>NUCLEOTIDE SEQUENCE [LARGE SCALE GENOMIC DNA]</scope>
    <source>
        <strain evidence="4 5">EbB</strain>
    </source>
</reference>
<dbReference type="InterPro" id="IPR025403">
    <property type="entry name" value="TgpA-like_C"/>
</dbReference>